<reference evidence="1 2" key="1">
    <citation type="submission" date="2021-03" db="EMBL/GenBank/DDBJ databases">
        <title>Isolation and description of Capnocytophaga bilenii sp. nov., a novel Capnocytophaga species, isolated from a gingivitis subject.</title>
        <authorList>
            <person name="Antezack A."/>
            <person name="Monnet-Corti V."/>
            <person name="La Scola B."/>
        </authorList>
    </citation>
    <scope>NUCLEOTIDE SEQUENCE [LARGE SCALE GENOMIC DNA]</scope>
    <source>
        <strain evidence="1 2">Marseille-Q4570</strain>
    </source>
</reference>
<evidence type="ECO:0000313" key="2">
    <source>
        <dbReference type="Proteomes" id="UP000681610"/>
    </source>
</evidence>
<sequence length="401" mass="44152">MQKKTLLKAGIYSLLVGASIIACSKKGTEEQQSTTTVNVQTPAGVNQWVIKPNVNVEAPYMVFQTQNDANTPLSIKIDPLYSSTEVWIDTNNNGVFDNGVDAKVSNFSAPVTFKVTNKVWVVYGKVRKINVANNKIIQGYVAGNTSLNTLDVSHNELTAANLLFLVKSLPSKSATEASHIIIVKDKSIGTEEHNQSNAEVLKAAKAQKWGVKQHEGGNRISDFTEEEAQNDNGAANLPRIFVKTDKPVGSSLHFDIEAADIDEAFFDFNNNGRFDRGDLRISQAQKEYTIASQEFTIYGKITAFLVSSLDDPENVKNEITRIKFENNNSIGQIMVFNNKLSEAAINELVESLRTIPAGERGTIIIKLNVGDNNVVTSQAISKLKGKNWTVQEIKDGWWADL</sequence>
<proteinExistence type="predicted"/>
<keyword evidence="2" id="KW-1185">Reference proteome</keyword>
<protein>
    <recommendedName>
        <fullName evidence="3">Lipoprotein</fullName>
    </recommendedName>
</protein>
<accession>A0ABS3PX24</accession>
<dbReference type="EMBL" id="JAGDYP010000002">
    <property type="protein sequence ID" value="MBO1883474.1"/>
    <property type="molecule type" value="Genomic_DNA"/>
</dbReference>
<gene>
    <name evidence="1" type="ORF">J4N46_03305</name>
</gene>
<evidence type="ECO:0008006" key="3">
    <source>
        <dbReference type="Google" id="ProtNLM"/>
    </source>
</evidence>
<organism evidence="1 2">
    <name type="scientific">Capnocytophaga bilenii</name>
    <dbReference type="NCBI Taxonomy" id="2819369"/>
    <lineage>
        <taxon>Bacteria</taxon>
        <taxon>Pseudomonadati</taxon>
        <taxon>Bacteroidota</taxon>
        <taxon>Flavobacteriia</taxon>
        <taxon>Flavobacteriales</taxon>
        <taxon>Flavobacteriaceae</taxon>
        <taxon>Capnocytophaga</taxon>
    </lineage>
</organism>
<dbReference type="RefSeq" id="WP_208058159.1">
    <property type="nucleotide sequence ID" value="NZ_JAGDYP010000002.1"/>
</dbReference>
<dbReference type="Proteomes" id="UP000681610">
    <property type="component" value="Unassembled WGS sequence"/>
</dbReference>
<name>A0ABS3PX24_9FLAO</name>
<comment type="caution">
    <text evidence="1">The sequence shown here is derived from an EMBL/GenBank/DDBJ whole genome shotgun (WGS) entry which is preliminary data.</text>
</comment>
<dbReference type="PROSITE" id="PS51257">
    <property type="entry name" value="PROKAR_LIPOPROTEIN"/>
    <property type="match status" value="1"/>
</dbReference>
<evidence type="ECO:0000313" key="1">
    <source>
        <dbReference type="EMBL" id="MBO1883474.1"/>
    </source>
</evidence>